<dbReference type="OrthoDB" id="9800643at2"/>
<dbReference type="Gene3D" id="3.40.50.150">
    <property type="entry name" value="Vaccinia Virus protein VP39"/>
    <property type="match status" value="1"/>
</dbReference>
<dbReference type="InterPro" id="IPR004556">
    <property type="entry name" value="HemK-like"/>
</dbReference>
<evidence type="ECO:0000259" key="7">
    <source>
        <dbReference type="Pfam" id="PF17827"/>
    </source>
</evidence>
<accession>A0A1E2V6U9</accession>
<feature type="binding site" evidence="5">
    <location>
        <begin position="119"/>
        <end position="123"/>
    </location>
    <ligand>
        <name>S-adenosyl-L-methionine</name>
        <dbReference type="ChEBI" id="CHEBI:59789"/>
    </ligand>
</feature>
<dbReference type="InterPro" id="IPR007848">
    <property type="entry name" value="Small_mtfrase_dom"/>
</dbReference>
<dbReference type="InterPro" id="IPR040758">
    <property type="entry name" value="PrmC_N"/>
</dbReference>
<dbReference type="InterPro" id="IPR050320">
    <property type="entry name" value="N5-glutamine_MTase"/>
</dbReference>
<feature type="binding site" evidence="5">
    <location>
        <begin position="184"/>
        <end position="187"/>
    </location>
    <ligand>
        <name>substrate</name>
    </ligand>
</feature>
<protein>
    <recommendedName>
        <fullName evidence="5">Release factor glutamine methyltransferase</fullName>
        <shortName evidence="5">RF MTase</shortName>
        <ecNumber evidence="5">2.1.1.297</ecNumber>
    </recommendedName>
    <alternativeName>
        <fullName evidence="5">N5-glutamine methyltransferase PrmC</fullName>
    </alternativeName>
    <alternativeName>
        <fullName evidence="5">Protein-(glutamine-N5) MTase PrmC</fullName>
    </alternativeName>
    <alternativeName>
        <fullName evidence="5">Protein-glutamine N-methyltransferase PrmC</fullName>
    </alternativeName>
</protein>
<feature type="domain" description="Release factor glutamine methyltransferase N-terminal" evidence="7">
    <location>
        <begin position="7"/>
        <end position="75"/>
    </location>
</feature>
<keyword evidence="2 5" id="KW-0808">Transferase</keyword>
<name>A0A1E2V6U9_9GAMM</name>
<evidence type="ECO:0000256" key="1">
    <source>
        <dbReference type="ARBA" id="ARBA00022603"/>
    </source>
</evidence>
<dbReference type="NCBIfam" id="TIGR00536">
    <property type="entry name" value="hemK_fam"/>
    <property type="match status" value="1"/>
</dbReference>
<evidence type="ECO:0000256" key="5">
    <source>
        <dbReference type="HAMAP-Rule" id="MF_02126"/>
    </source>
</evidence>
<feature type="binding site" evidence="5">
    <location>
        <position position="169"/>
    </location>
    <ligand>
        <name>S-adenosyl-L-methionine</name>
        <dbReference type="ChEBI" id="CHEBI:59789"/>
    </ligand>
</feature>
<dbReference type="Gene3D" id="1.10.8.10">
    <property type="entry name" value="DNA helicase RuvA subunit, C-terminal domain"/>
    <property type="match status" value="1"/>
</dbReference>
<dbReference type="STRING" id="197479.BFW38_02875"/>
<dbReference type="PANTHER" id="PTHR18895:SF74">
    <property type="entry name" value="MTRF1L RELEASE FACTOR GLUTAMINE METHYLTRANSFERASE"/>
    <property type="match status" value="1"/>
</dbReference>
<dbReference type="GO" id="GO:0032259">
    <property type="term" value="P:methylation"/>
    <property type="evidence" value="ECO:0007669"/>
    <property type="project" value="UniProtKB-KW"/>
</dbReference>
<dbReference type="InterPro" id="IPR002052">
    <property type="entry name" value="DNA_methylase_N6_adenine_CS"/>
</dbReference>
<dbReference type="EMBL" id="MDTQ01000001">
    <property type="protein sequence ID" value="ODC02643.1"/>
    <property type="molecule type" value="Genomic_DNA"/>
</dbReference>
<dbReference type="GO" id="GO:0102559">
    <property type="term" value="F:peptide chain release factor N(5)-glutamine methyltransferase activity"/>
    <property type="evidence" value="ECO:0007669"/>
    <property type="project" value="UniProtKB-EC"/>
</dbReference>
<gene>
    <name evidence="5" type="primary">prmC</name>
    <name evidence="8" type="ORF">BFW38_02875</name>
</gene>
<dbReference type="EC" id="2.1.1.297" evidence="5"/>
<sequence length="279" mass="31024">MRLDAQLAWAIQQCQQAGCETAQLDAELLLAHVLSQPRVYLWTWPERELDAVQQAQFSALVERRCQGEPVAYLLGQQEFWGLRLEVSANTLIPRADTETLVETALALALPAAARCIDLGTGTGAIALALAHERPHWQCWASDQVPEAVMLARRNAQALDLNIEVFQSDWWQQIPQGQFDLIVSNPPYIHPQDPHLQQGDVRFEPASALVGGHDGLEAYRQLLAPIHERLSANGWCLMEHGYDQAEAVQALMLEAGLTEVRSLRDLNGQWRVTLGRSSGA</sequence>
<evidence type="ECO:0000313" key="9">
    <source>
        <dbReference type="Proteomes" id="UP000094291"/>
    </source>
</evidence>
<feature type="binding site" evidence="5">
    <location>
        <position position="184"/>
    </location>
    <ligand>
        <name>S-adenosyl-L-methionine</name>
        <dbReference type="ChEBI" id="CHEBI:59789"/>
    </ligand>
</feature>
<dbReference type="CDD" id="cd02440">
    <property type="entry name" value="AdoMet_MTases"/>
    <property type="match status" value="1"/>
</dbReference>
<dbReference type="FunFam" id="3.40.50.150:FF:000053">
    <property type="entry name" value="Release factor glutamine methyltransferase"/>
    <property type="match status" value="1"/>
</dbReference>
<evidence type="ECO:0000256" key="4">
    <source>
        <dbReference type="ARBA" id="ARBA00048391"/>
    </source>
</evidence>
<dbReference type="HAMAP" id="MF_02126">
    <property type="entry name" value="RF_methyltr_PrmC"/>
    <property type="match status" value="1"/>
</dbReference>
<dbReference type="Pfam" id="PF05175">
    <property type="entry name" value="MTS"/>
    <property type="match status" value="1"/>
</dbReference>
<keyword evidence="1 5" id="KW-0489">Methyltransferase</keyword>
<dbReference type="AlphaFoldDB" id="A0A1E2V6U9"/>
<keyword evidence="9" id="KW-1185">Reference proteome</keyword>
<evidence type="ECO:0000313" key="8">
    <source>
        <dbReference type="EMBL" id="ODC02643.1"/>
    </source>
</evidence>
<reference evidence="8 9" key="1">
    <citation type="submission" date="2016-08" db="EMBL/GenBank/DDBJ databases">
        <authorList>
            <person name="Seilhamer J.J."/>
        </authorList>
    </citation>
    <scope>NUCLEOTIDE SEQUENCE [LARGE SCALE GENOMIC DNA]</scope>
    <source>
        <strain evidence="8 9">PH27A</strain>
    </source>
</reference>
<dbReference type="RefSeq" id="WP_068997032.1">
    <property type="nucleotide sequence ID" value="NZ_MDTQ01000001.1"/>
</dbReference>
<comment type="similarity">
    <text evidence="5">Belongs to the protein N5-glutamine methyltransferase family. PrmC subfamily.</text>
</comment>
<dbReference type="GO" id="GO:0003676">
    <property type="term" value="F:nucleic acid binding"/>
    <property type="evidence" value="ECO:0007669"/>
    <property type="project" value="InterPro"/>
</dbReference>
<keyword evidence="3 5" id="KW-0949">S-adenosyl-L-methionine</keyword>
<dbReference type="Proteomes" id="UP000094291">
    <property type="component" value="Unassembled WGS sequence"/>
</dbReference>
<dbReference type="InterPro" id="IPR019874">
    <property type="entry name" value="RF_methyltr_PrmC"/>
</dbReference>
<dbReference type="NCBIfam" id="TIGR03534">
    <property type="entry name" value="RF_mod_PrmC"/>
    <property type="match status" value="1"/>
</dbReference>
<dbReference type="PROSITE" id="PS00092">
    <property type="entry name" value="N6_MTASE"/>
    <property type="match status" value="1"/>
</dbReference>
<dbReference type="SUPFAM" id="SSF53335">
    <property type="entry name" value="S-adenosyl-L-methionine-dependent methyltransferases"/>
    <property type="match status" value="1"/>
</dbReference>
<comment type="catalytic activity">
    <reaction evidence="4 5">
        <text>L-glutaminyl-[peptide chain release factor] + S-adenosyl-L-methionine = N(5)-methyl-L-glutaminyl-[peptide chain release factor] + S-adenosyl-L-homocysteine + H(+)</text>
        <dbReference type="Rhea" id="RHEA:42896"/>
        <dbReference type="Rhea" id="RHEA-COMP:10271"/>
        <dbReference type="Rhea" id="RHEA-COMP:10272"/>
        <dbReference type="ChEBI" id="CHEBI:15378"/>
        <dbReference type="ChEBI" id="CHEBI:30011"/>
        <dbReference type="ChEBI" id="CHEBI:57856"/>
        <dbReference type="ChEBI" id="CHEBI:59789"/>
        <dbReference type="ChEBI" id="CHEBI:61891"/>
        <dbReference type="EC" id="2.1.1.297"/>
    </reaction>
</comment>
<evidence type="ECO:0000256" key="3">
    <source>
        <dbReference type="ARBA" id="ARBA00022691"/>
    </source>
</evidence>
<dbReference type="Pfam" id="PF17827">
    <property type="entry name" value="PrmC_N"/>
    <property type="match status" value="1"/>
</dbReference>
<dbReference type="PANTHER" id="PTHR18895">
    <property type="entry name" value="HEMK METHYLTRANSFERASE"/>
    <property type="match status" value="1"/>
</dbReference>
<evidence type="ECO:0000256" key="2">
    <source>
        <dbReference type="ARBA" id="ARBA00022679"/>
    </source>
</evidence>
<evidence type="ECO:0000259" key="6">
    <source>
        <dbReference type="Pfam" id="PF05175"/>
    </source>
</evidence>
<feature type="domain" description="Methyltransferase small" evidence="6">
    <location>
        <begin position="108"/>
        <end position="192"/>
    </location>
</feature>
<feature type="binding site" evidence="5">
    <location>
        <position position="142"/>
    </location>
    <ligand>
        <name>S-adenosyl-L-methionine</name>
        <dbReference type="ChEBI" id="CHEBI:59789"/>
    </ligand>
</feature>
<dbReference type="InterPro" id="IPR029063">
    <property type="entry name" value="SAM-dependent_MTases_sf"/>
</dbReference>
<organism evidence="8 9">
    <name type="scientific">Terasakiispira papahanaumokuakeensis</name>
    <dbReference type="NCBI Taxonomy" id="197479"/>
    <lineage>
        <taxon>Bacteria</taxon>
        <taxon>Pseudomonadati</taxon>
        <taxon>Pseudomonadota</taxon>
        <taxon>Gammaproteobacteria</taxon>
        <taxon>Oceanospirillales</taxon>
        <taxon>Terasakiispira</taxon>
    </lineage>
</organism>
<comment type="caution">
    <text evidence="8">The sequence shown here is derived from an EMBL/GenBank/DDBJ whole genome shotgun (WGS) entry which is preliminary data.</text>
</comment>
<proteinExistence type="inferred from homology"/>
<comment type="function">
    <text evidence="5">Methylates the class 1 translation termination release factors RF1/PrfA and RF2/PrfB on the glutamine residue of the universally conserved GGQ motif.</text>
</comment>